<evidence type="ECO:0008006" key="4">
    <source>
        <dbReference type="Google" id="ProtNLM"/>
    </source>
</evidence>
<feature type="chain" id="PRO_5040918130" description="ER membrane protein complex subunit 10" evidence="1">
    <location>
        <begin position="19"/>
        <end position="241"/>
    </location>
</feature>
<evidence type="ECO:0000313" key="2">
    <source>
        <dbReference type="EMBL" id="GMI09164.1"/>
    </source>
</evidence>
<feature type="signal peptide" evidence="1">
    <location>
        <begin position="1"/>
        <end position="18"/>
    </location>
</feature>
<accession>A0A9W7FBL5</accession>
<evidence type="ECO:0000256" key="1">
    <source>
        <dbReference type="SAM" id="SignalP"/>
    </source>
</evidence>
<keyword evidence="3" id="KW-1185">Reference proteome</keyword>
<evidence type="ECO:0000313" key="3">
    <source>
        <dbReference type="Proteomes" id="UP001165160"/>
    </source>
</evidence>
<dbReference type="Proteomes" id="UP001165160">
    <property type="component" value="Unassembled WGS sequence"/>
</dbReference>
<keyword evidence="1" id="KW-0732">Signal</keyword>
<dbReference type="AlphaFoldDB" id="A0A9W7FBL5"/>
<reference evidence="3" key="1">
    <citation type="journal article" date="2023" name="Commun. Biol.">
        <title>Genome analysis of Parmales, the sister group of diatoms, reveals the evolutionary specialization of diatoms from phago-mixotrophs to photoautotrophs.</title>
        <authorList>
            <person name="Ban H."/>
            <person name="Sato S."/>
            <person name="Yoshikawa S."/>
            <person name="Yamada K."/>
            <person name="Nakamura Y."/>
            <person name="Ichinomiya M."/>
            <person name="Sato N."/>
            <person name="Blanc-Mathieu R."/>
            <person name="Endo H."/>
            <person name="Kuwata A."/>
            <person name="Ogata H."/>
        </authorList>
    </citation>
    <scope>NUCLEOTIDE SEQUENCE [LARGE SCALE GENOMIC DNA]</scope>
    <source>
        <strain evidence="3">NIES 3699</strain>
    </source>
</reference>
<gene>
    <name evidence="2" type="ORF">TrVE_jg12644</name>
</gene>
<comment type="caution">
    <text evidence="2">The sequence shown here is derived from an EMBL/GenBank/DDBJ whole genome shotgun (WGS) entry which is preliminary data.</text>
</comment>
<proteinExistence type="predicted"/>
<dbReference type="EMBL" id="BRXX01000394">
    <property type="protein sequence ID" value="GMI09164.1"/>
    <property type="molecule type" value="Genomic_DNA"/>
</dbReference>
<name>A0A9W7FBL5_9STRA</name>
<protein>
    <recommendedName>
        <fullName evidence="4">ER membrane protein complex subunit 10</fullName>
    </recommendedName>
</protein>
<organism evidence="2 3">
    <name type="scientific">Triparma verrucosa</name>
    <dbReference type="NCBI Taxonomy" id="1606542"/>
    <lineage>
        <taxon>Eukaryota</taxon>
        <taxon>Sar</taxon>
        <taxon>Stramenopiles</taxon>
        <taxon>Ochrophyta</taxon>
        <taxon>Bolidophyceae</taxon>
        <taxon>Parmales</taxon>
        <taxon>Triparmaceae</taxon>
        <taxon>Triparma</taxon>
    </lineage>
</organism>
<sequence length="241" mass="25618">MEIIFLLFLAVVSASVSSYEYSFQHQIIHASGRTTATSSGLSATWDGESGTAIVASELDLSTLDFEGVSGTPDTWFYAVSTDTSSYSFPFCPLLANTLSPKLRLSLTLSPGFTGDLSSFNLRVTNKLIDATPSPLCSSTSVEAIKGGLKPETATNAILLLPETSDMIDKSVRTRAPPGMIPLKRNKDEASDITFEKAKGEGSEKAAGGQSILGKYWWIILPLAVMTLTAPAEEAPQAAKAK</sequence>